<dbReference type="PANTHER" id="PTHR10742">
    <property type="entry name" value="FLAVIN MONOAMINE OXIDASE"/>
    <property type="match status" value="1"/>
</dbReference>
<dbReference type="PANTHER" id="PTHR10742:SF342">
    <property type="entry name" value="AMINE OXIDASE"/>
    <property type="match status" value="1"/>
</dbReference>
<feature type="domain" description="Amine oxidase" evidence="1">
    <location>
        <begin position="102"/>
        <end position="604"/>
    </location>
</feature>
<gene>
    <name evidence="2" type="ORF">PODANS_6_8520</name>
</gene>
<dbReference type="EMBL" id="FO904941">
    <property type="protein sequence ID" value="CDP31337.1"/>
    <property type="molecule type" value="Genomic_DNA"/>
</dbReference>
<dbReference type="Gene3D" id="3.50.50.60">
    <property type="entry name" value="FAD/NAD(P)-binding domain"/>
    <property type="match status" value="1"/>
</dbReference>
<dbReference type="VEuPathDB" id="FungiDB:PODANS_6_8520"/>
<evidence type="ECO:0000313" key="3">
    <source>
        <dbReference type="EMBL" id="CDP31337.1"/>
    </source>
</evidence>
<dbReference type="GO" id="GO:0001716">
    <property type="term" value="F:L-amino-acid oxidase activity"/>
    <property type="evidence" value="ECO:0007669"/>
    <property type="project" value="TreeGrafter"/>
</dbReference>
<dbReference type="RefSeq" id="XP_003437257.1">
    <property type="nucleotide sequence ID" value="XM_003437209.1"/>
</dbReference>
<dbReference type="Proteomes" id="UP000001197">
    <property type="component" value="Chromosome 6"/>
</dbReference>
<dbReference type="Gene3D" id="1.10.405.10">
    <property type="entry name" value="Guanine Nucleotide Dissociation Inhibitor, domain 1"/>
    <property type="match status" value="1"/>
</dbReference>
<reference evidence="2" key="2">
    <citation type="submission" date="2008-07" db="EMBL/GenBank/DDBJ databases">
        <authorList>
            <person name="Genoscope - CEA"/>
        </authorList>
    </citation>
    <scope>NUCLEOTIDE SEQUENCE</scope>
    <source>
        <strain evidence="2">S mat+</strain>
    </source>
</reference>
<organism evidence="2">
    <name type="scientific">Podospora anserina (strain S / ATCC MYA-4624 / DSM 980 / FGSC 10383)</name>
    <name type="common">Pleurage anserina</name>
    <dbReference type="NCBI Taxonomy" id="515849"/>
    <lineage>
        <taxon>Eukaryota</taxon>
        <taxon>Fungi</taxon>
        <taxon>Dikarya</taxon>
        <taxon>Ascomycota</taxon>
        <taxon>Pezizomycotina</taxon>
        <taxon>Sordariomycetes</taxon>
        <taxon>Sordariomycetidae</taxon>
        <taxon>Sordariales</taxon>
        <taxon>Podosporaceae</taxon>
        <taxon>Podospora</taxon>
        <taxon>Podospora anserina</taxon>
    </lineage>
</organism>
<dbReference type="eggNOG" id="KOG0029">
    <property type="taxonomic scope" value="Eukaryota"/>
</dbReference>
<dbReference type="GeneID" id="11176287"/>
<dbReference type="InterPro" id="IPR036188">
    <property type="entry name" value="FAD/NAD-bd_sf"/>
</dbReference>
<dbReference type="Gene3D" id="1.10.10.1620">
    <property type="match status" value="1"/>
</dbReference>
<protein>
    <submittedName>
        <fullName evidence="3">L-amino-acid oxidase</fullName>
    </submittedName>
    <submittedName>
        <fullName evidence="2">Podospora anserina S mat+ genomic DNA chromosome 6, supercontig 4</fullName>
    </submittedName>
</protein>
<accession>B2AN00</accession>
<dbReference type="GO" id="GO:0009063">
    <property type="term" value="P:amino acid catabolic process"/>
    <property type="evidence" value="ECO:0007669"/>
    <property type="project" value="TreeGrafter"/>
</dbReference>
<evidence type="ECO:0000259" key="1">
    <source>
        <dbReference type="Pfam" id="PF01593"/>
    </source>
</evidence>
<dbReference type="SUPFAM" id="SSF51905">
    <property type="entry name" value="FAD/NAD(P)-binding domain"/>
    <property type="match status" value="1"/>
</dbReference>
<dbReference type="KEGG" id="pan:PODANS72p042"/>
<dbReference type="InterPro" id="IPR050281">
    <property type="entry name" value="Flavin_monoamine_oxidase"/>
</dbReference>
<dbReference type="HOGENOM" id="CLU_004498_10_3_1"/>
<reference evidence="2 4" key="1">
    <citation type="journal article" date="2008" name="Genome Biol.">
        <title>The genome sequence of the model ascomycete fungus Podospora anserina.</title>
        <authorList>
            <person name="Espagne E."/>
            <person name="Lespinet O."/>
            <person name="Malagnac F."/>
            <person name="Da Silva C."/>
            <person name="Jaillon O."/>
            <person name="Porcel B.M."/>
            <person name="Couloux A."/>
            <person name="Aury J.-M."/>
            <person name="Segurens B."/>
            <person name="Poulain J."/>
            <person name="Anthouard V."/>
            <person name="Grossetete S."/>
            <person name="Khalili H."/>
            <person name="Coppin E."/>
            <person name="Dequard-Chablat M."/>
            <person name="Picard M."/>
            <person name="Contamine V."/>
            <person name="Arnaise S."/>
            <person name="Bourdais A."/>
            <person name="Berteaux-Lecellier V."/>
            <person name="Gautheret D."/>
            <person name="de Vries R.P."/>
            <person name="Battaglia E."/>
            <person name="Coutinho P.M."/>
            <person name="Danchin E.G.J."/>
            <person name="Henrissat B."/>
            <person name="El Khoury R."/>
            <person name="Sainsard-Chanet A."/>
            <person name="Boivin A."/>
            <person name="Pinan-Lucarre B."/>
            <person name="Sellem C.H."/>
            <person name="Debuchy R."/>
            <person name="Wincker P."/>
            <person name="Weissenbach J."/>
            <person name="Silar P."/>
        </authorList>
    </citation>
    <scope>NUCLEOTIDE SEQUENCE [LARGE SCALE GENOMIC DNA]</scope>
    <source>
        <strain evidence="4">S / ATCC MYA-4624 / DSM 980 / FGSC 10383</strain>
        <strain evidence="2">S mat+</strain>
    </source>
</reference>
<keyword evidence="4" id="KW-1185">Reference proteome</keyword>
<dbReference type="Pfam" id="PF01593">
    <property type="entry name" value="Amino_oxidase"/>
    <property type="match status" value="1"/>
</dbReference>
<dbReference type="InterPro" id="IPR002937">
    <property type="entry name" value="Amino_oxidase"/>
</dbReference>
<name>B2AN00_PODAN</name>
<proteinExistence type="predicted"/>
<sequence>MSDQPPHDISEHISKDAASWSTAPLLNFLLHYTRETEEKGRYSDRISGLKAIDVLNKGYTEEDPLPDESEELRQSLLQLIRDGPGKEKVPKGTSVTIVGAGVSGLCAGYELKKAGFDVTILEASSRVGGRVVTFRDPIFAPGLHAEGGAMRIPGNHFLLRTYIDNFKIGELFNFEMQNKFIYLSEYRGGTTLTYDDFNAKLKSQEPELLKLFPSLKKCERGHTIDKLWEVAVAPVVEDFRKAYKNAEGDEPFKIKTAYQAITNLYDKYTLRSYLQERAGWSPDAIKLYDLGNAHVVFENGFIESFKDAFLSSNSQGAQVGMQQLQGGMDLVPKAFISPDRGENSLIDNIIFGARVTHITDLKPSPNPKIPTAPQIKITYETTGSKKLTVESDYLILAIPNTALRAITKSRPFATAQEQAIRDVRYVEVTKVLLQYKTRWWEQIFTDHNLGTDGGLVSDLPIRYTVFPVSKDNDQFKHSRRGAIMAAYTFEQDATILGAMSPERQVRIAAENLHTIFPEAKSLELLEAGTSQVFPSDELAGGSAFCYFGPGQKKQYLEAMCESDWKWPESSRLGKPRVFFAGEQASYTHGWIQGAMEAGLRCVQQAYASATDLVVTVRDGKEEQEGEEGEEGVVTE</sequence>
<reference evidence="4" key="3">
    <citation type="journal article" date="2014" name="Genetics">
        <title>Maintaining two mating types: Structure of the mating type locus and its role in heterokaryosis in Podospora anserina.</title>
        <authorList>
            <person name="Grognet P."/>
            <person name="Bidard F."/>
            <person name="Kuchly C."/>
            <person name="Tong L.C.H."/>
            <person name="Coppin E."/>
            <person name="Benkhali J.A."/>
            <person name="Couloux A."/>
            <person name="Wincker P."/>
            <person name="Debuchy R."/>
            <person name="Silar P."/>
        </authorList>
    </citation>
    <scope>GENOME REANNOTATION</scope>
    <source>
        <strain evidence="4">S / ATCC MYA-4624 / DSM 980 / FGSC 10383</strain>
    </source>
</reference>
<evidence type="ECO:0000313" key="4">
    <source>
        <dbReference type="Proteomes" id="UP000001197"/>
    </source>
</evidence>
<dbReference type="EMBL" id="CU633872">
    <property type="protein sequence ID" value="CAP65341.1"/>
    <property type="molecule type" value="Genomic_DNA"/>
</dbReference>
<dbReference type="SUPFAM" id="SSF54373">
    <property type="entry name" value="FAD-linked reductases, C-terminal domain"/>
    <property type="match status" value="1"/>
</dbReference>
<dbReference type="OrthoDB" id="7777654at2759"/>
<evidence type="ECO:0000313" key="2">
    <source>
        <dbReference type="EMBL" id="CAP65341.1"/>
    </source>
</evidence>
<reference evidence="3" key="4">
    <citation type="submission" date="2015-04" db="EMBL/GenBank/DDBJ databases">
        <title>Maintaining two mating types: Structure of the mating type locus and its role in heterokaryosis in Podospora anserina.</title>
        <authorList>
            <person name="Grognet P."/>
            <person name="Bidard F."/>
            <person name="Kuchly C."/>
            <person name="Chan Ho Tong L."/>
            <person name="Coppin E."/>
            <person name="Ait Benkhali J."/>
            <person name="Couloux A."/>
            <person name="Wincker P."/>
            <person name="Debuchy R."/>
            <person name="Silar P."/>
        </authorList>
    </citation>
    <scope>NUCLEOTIDE SEQUENCE</scope>
</reference>
<dbReference type="Gene3D" id="3.90.660.10">
    <property type="match status" value="1"/>
</dbReference>
<dbReference type="AlphaFoldDB" id="B2AN00"/>